<dbReference type="SMART" id="SM00360">
    <property type="entry name" value="RRM"/>
    <property type="match status" value="1"/>
</dbReference>
<organism evidence="3 4">
    <name type="scientific">Stylosanthes scabra</name>
    <dbReference type="NCBI Taxonomy" id="79078"/>
    <lineage>
        <taxon>Eukaryota</taxon>
        <taxon>Viridiplantae</taxon>
        <taxon>Streptophyta</taxon>
        <taxon>Embryophyta</taxon>
        <taxon>Tracheophyta</taxon>
        <taxon>Spermatophyta</taxon>
        <taxon>Magnoliopsida</taxon>
        <taxon>eudicotyledons</taxon>
        <taxon>Gunneridae</taxon>
        <taxon>Pentapetalae</taxon>
        <taxon>rosids</taxon>
        <taxon>fabids</taxon>
        <taxon>Fabales</taxon>
        <taxon>Fabaceae</taxon>
        <taxon>Papilionoideae</taxon>
        <taxon>50 kb inversion clade</taxon>
        <taxon>dalbergioids sensu lato</taxon>
        <taxon>Dalbergieae</taxon>
        <taxon>Pterocarpus clade</taxon>
        <taxon>Stylosanthes</taxon>
    </lineage>
</organism>
<evidence type="ECO:0000259" key="2">
    <source>
        <dbReference type="PROSITE" id="PS50102"/>
    </source>
</evidence>
<dbReference type="InterPro" id="IPR012677">
    <property type="entry name" value="Nucleotide-bd_a/b_plait_sf"/>
</dbReference>
<dbReference type="PROSITE" id="PS50102">
    <property type="entry name" value="RRM"/>
    <property type="match status" value="1"/>
</dbReference>
<gene>
    <name evidence="3" type="ORF">PIB30_030987</name>
</gene>
<accession>A0ABU6UCS1</accession>
<dbReference type="InterPro" id="IPR000504">
    <property type="entry name" value="RRM_dom"/>
</dbReference>
<dbReference type="Gene3D" id="3.30.70.330">
    <property type="match status" value="1"/>
</dbReference>
<dbReference type="Proteomes" id="UP001341840">
    <property type="component" value="Unassembled WGS sequence"/>
</dbReference>
<dbReference type="Pfam" id="PF00076">
    <property type="entry name" value="RRM_1"/>
    <property type="match status" value="1"/>
</dbReference>
<evidence type="ECO:0000256" key="1">
    <source>
        <dbReference type="PROSITE-ProRule" id="PRU00176"/>
    </source>
</evidence>
<protein>
    <recommendedName>
        <fullName evidence="2">RRM domain-containing protein</fullName>
    </recommendedName>
</protein>
<comment type="caution">
    <text evidence="3">The sequence shown here is derived from an EMBL/GenBank/DDBJ whole genome shotgun (WGS) entry which is preliminary data.</text>
</comment>
<dbReference type="CDD" id="cd00590">
    <property type="entry name" value="RRM_SF"/>
    <property type="match status" value="1"/>
</dbReference>
<dbReference type="InterPro" id="IPR035979">
    <property type="entry name" value="RBD_domain_sf"/>
</dbReference>
<sequence length="270" mass="30977">MSDRGRNTVRSLARLADEIRGRVLGGLYQVYGRRRNGGHDVRRRSITNADGHWTRMEKKTHTVFVDNLPKRVTNGSLFRYFGRMGGVVDIYISWKQRQGNKGGAIHAIDKINGVIWGGKRLLVKTADYGRTEEDRRMFVRDRRMYVSNHERLVIWEKKHGTNQHLHEGRGKKDEGDNAIGATKVRRCVEVMSLVEQKELLDRSVLVESFQPIKFGNLVVSLENHWEEYGKIEVRDLGPRKCILTFASVSARDAALANGVLLDYVDEARVY</sequence>
<evidence type="ECO:0000313" key="4">
    <source>
        <dbReference type="Proteomes" id="UP001341840"/>
    </source>
</evidence>
<keyword evidence="1" id="KW-0694">RNA-binding</keyword>
<dbReference type="EMBL" id="JASCZI010120960">
    <property type="protein sequence ID" value="MED6158240.1"/>
    <property type="molecule type" value="Genomic_DNA"/>
</dbReference>
<dbReference type="SUPFAM" id="SSF54928">
    <property type="entry name" value="RNA-binding domain, RBD"/>
    <property type="match status" value="1"/>
</dbReference>
<feature type="domain" description="RRM" evidence="2">
    <location>
        <begin position="61"/>
        <end position="128"/>
    </location>
</feature>
<proteinExistence type="predicted"/>
<keyword evidence="4" id="KW-1185">Reference proteome</keyword>
<name>A0ABU6UCS1_9FABA</name>
<evidence type="ECO:0000313" key="3">
    <source>
        <dbReference type="EMBL" id="MED6158240.1"/>
    </source>
</evidence>
<reference evidence="3 4" key="1">
    <citation type="journal article" date="2023" name="Plants (Basel)">
        <title>Bridging the Gap: Combining Genomics and Transcriptomics Approaches to Understand Stylosanthes scabra, an Orphan Legume from the Brazilian Caatinga.</title>
        <authorList>
            <person name="Ferreira-Neto J.R.C."/>
            <person name="da Silva M.D."/>
            <person name="Binneck E."/>
            <person name="de Melo N.F."/>
            <person name="da Silva R.H."/>
            <person name="de Melo A.L.T.M."/>
            <person name="Pandolfi V."/>
            <person name="Bustamante F.O."/>
            <person name="Brasileiro-Vidal A.C."/>
            <person name="Benko-Iseppon A.M."/>
        </authorList>
    </citation>
    <scope>NUCLEOTIDE SEQUENCE [LARGE SCALE GENOMIC DNA]</scope>
    <source>
        <tissue evidence="3">Leaves</tissue>
    </source>
</reference>